<dbReference type="FunFam" id="3.30.70.270:FF:000020">
    <property type="entry name" value="Transposon Tf2-6 polyprotein-like Protein"/>
    <property type="match status" value="1"/>
</dbReference>
<feature type="compositionally biased region" description="Polar residues" evidence="7">
    <location>
        <begin position="367"/>
        <end position="376"/>
    </location>
</feature>
<dbReference type="Gene3D" id="3.30.70.270">
    <property type="match status" value="2"/>
</dbReference>
<dbReference type="InterPro" id="IPR041373">
    <property type="entry name" value="RT_RNaseH"/>
</dbReference>
<evidence type="ECO:0000256" key="4">
    <source>
        <dbReference type="ARBA" id="ARBA00022759"/>
    </source>
</evidence>
<dbReference type="Pfam" id="PF00078">
    <property type="entry name" value="RVT_1"/>
    <property type="match status" value="1"/>
</dbReference>
<dbReference type="CDD" id="cd01647">
    <property type="entry name" value="RT_LTR"/>
    <property type="match status" value="1"/>
</dbReference>
<protein>
    <recommendedName>
        <fullName evidence="12">Reverse transcriptase domain-containing protein</fullName>
    </recommendedName>
</protein>
<evidence type="ECO:0008006" key="12">
    <source>
        <dbReference type="Google" id="ProtNLM"/>
    </source>
</evidence>
<proteinExistence type="predicted"/>
<keyword evidence="3" id="KW-0540">Nuclease</keyword>
<keyword evidence="6" id="KW-0695">RNA-directed DNA polymerase</keyword>
<comment type="caution">
    <text evidence="10">The sequence shown here is derived from an EMBL/GenBank/DDBJ whole genome shotgun (WGS) entry which is preliminary data.</text>
</comment>
<feature type="compositionally biased region" description="Low complexity" evidence="7">
    <location>
        <begin position="306"/>
        <end position="328"/>
    </location>
</feature>
<evidence type="ECO:0000313" key="11">
    <source>
        <dbReference type="Proteomes" id="UP000019487"/>
    </source>
</evidence>
<dbReference type="CDD" id="cd09274">
    <property type="entry name" value="RNase_HI_RT_Ty3"/>
    <property type="match status" value="1"/>
</dbReference>
<dbReference type="GO" id="GO:0004519">
    <property type="term" value="F:endonuclease activity"/>
    <property type="evidence" value="ECO:0007669"/>
    <property type="project" value="UniProtKB-KW"/>
</dbReference>
<keyword evidence="11" id="KW-1185">Reference proteome</keyword>
<evidence type="ECO:0000256" key="6">
    <source>
        <dbReference type="ARBA" id="ARBA00022918"/>
    </source>
</evidence>
<name>W9C7F6_SCLBF</name>
<dbReference type="HOGENOM" id="CLU_000384_12_0_1"/>
<reference evidence="10 11" key="1">
    <citation type="journal article" date="2014" name="Genome Announc.">
        <title>Draft genome sequence of Sclerotinia borealis, a psychrophilic plant pathogenic fungus.</title>
        <authorList>
            <person name="Mardanov A.V."/>
            <person name="Beletsky A.V."/>
            <person name="Kadnikov V.V."/>
            <person name="Ignatov A.N."/>
            <person name="Ravin N.V."/>
        </authorList>
    </citation>
    <scope>NUCLEOTIDE SEQUENCE [LARGE SCALE GENOMIC DNA]</scope>
    <source>
        <strain evidence="11">F-4157</strain>
    </source>
</reference>
<dbReference type="PANTHER" id="PTHR37984">
    <property type="entry name" value="PROTEIN CBG26694"/>
    <property type="match status" value="1"/>
</dbReference>
<dbReference type="InterPro" id="IPR043128">
    <property type="entry name" value="Rev_trsase/Diguanyl_cyclase"/>
</dbReference>
<dbReference type="GO" id="GO:0003964">
    <property type="term" value="F:RNA-directed DNA polymerase activity"/>
    <property type="evidence" value="ECO:0007669"/>
    <property type="project" value="UniProtKB-KW"/>
</dbReference>
<feature type="compositionally biased region" description="Polar residues" evidence="7">
    <location>
        <begin position="73"/>
        <end position="84"/>
    </location>
</feature>
<dbReference type="SUPFAM" id="SSF56672">
    <property type="entry name" value="DNA/RNA polymerases"/>
    <property type="match status" value="1"/>
</dbReference>
<evidence type="ECO:0000259" key="9">
    <source>
        <dbReference type="Pfam" id="PF17917"/>
    </source>
</evidence>
<evidence type="ECO:0000256" key="5">
    <source>
        <dbReference type="ARBA" id="ARBA00022801"/>
    </source>
</evidence>
<dbReference type="Proteomes" id="UP000019487">
    <property type="component" value="Unassembled WGS sequence"/>
</dbReference>
<keyword evidence="1" id="KW-0808">Transferase</keyword>
<evidence type="ECO:0000256" key="2">
    <source>
        <dbReference type="ARBA" id="ARBA00022695"/>
    </source>
</evidence>
<dbReference type="InterPro" id="IPR050951">
    <property type="entry name" value="Retrovirus_Pol_polyprotein"/>
</dbReference>
<dbReference type="InterPro" id="IPR043502">
    <property type="entry name" value="DNA/RNA_pol_sf"/>
</dbReference>
<feature type="region of interest" description="Disordered" evidence="7">
    <location>
        <begin position="301"/>
        <end position="376"/>
    </location>
</feature>
<dbReference type="EMBL" id="AYSA01000366">
    <property type="protein sequence ID" value="ESZ92702.1"/>
    <property type="molecule type" value="Genomic_DNA"/>
</dbReference>
<evidence type="ECO:0000256" key="3">
    <source>
        <dbReference type="ARBA" id="ARBA00022722"/>
    </source>
</evidence>
<evidence type="ECO:0000256" key="7">
    <source>
        <dbReference type="SAM" id="MobiDB-lite"/>
    </source>
</evidence>
<feature type="domain" description="Reverse transcriptase RNase H-like" evidence="9">
    <location>
        <begin position="1027"/>
        <end position="1095"/>
    </location>
</feature>
<keyword evidence="4" id="KW-0255">Endonuclease</keyword>
<evidence type="ECO:0000259" key="8">
    <source>
        <dbReference type="Pfam" id="PF00078"/>
    </source>
</evidence>
<sequence length="1210" mass="137538">MERRLKEVQTKLVEKDIPSTLTYGGSGVSGKQAPLTHTSRSPLGYIIQVPGPSTSRYTHRDDTLSEDEPVPSVENQGSHRSTSIPARSYRTVSFTFTPDTGTNIRCEKAHKATSALHSSFRQLRVPDLVMKLSDSQAPGFRVQAWDKMVTHTLRNYHAHFLSNDHCCTWIYNQTEGWLCSTLEPLYLDNKYNVYDLIQQVVSVMLDPSAIRIAKIKYNSLVMLPRERFFDFYSKFRDFAAQAEILDNKRFCNDLFDKAAYRLTSTSGHEFARSTTVGEYAEVLGNLDVAYQRLAATHALRPHHSLQGTRPTQSPSTSSAATPRSSTPGVYNRPAAPSGMPYRSPSAAPVLTPRHFSSGPPPTPSSGFRQATPQYTPRTSAVINEIDDEMNPELDIEEFDNEYGGQEIDQIDQIDQINQTKDFLPHSGANGYALIDQNLVKHLDYRTKPVTRKLPTPIPIKGYSGIVGSHVSYVTYFTLIIDKRIQHCRRQQLQWCADYPPTASYAKYFYIDPQTIHLRDTINRKHQQDAIRRDTAIDGENASKVFLLRESLVIALTNQIASSLGATRLADTSLASAQIKKIRIISLISISDLPCAKVPLNRRTFDKSLGYDLTRMSKDLREPSSSSPTPTIRRKCPISPNSRFPSTVKSLDIHEISVHAFEIACTRSPENELFTRTFQEVNSLLDQRLLEQDREVEISIIEKVFARTNRNLNESALKLLATLTPGEPLVSDKYTSFHDVFSKQESNILPPHRTYDHTITFENSTKTSLGYSPLYKMSIDELEAVKTYLTDNLAKGFIEPSQAPFAAPILFVKKADGSLRLCIDYRKLIALIRKDRYPLPLIDETLARLQGAKIYTKLDIRQAFHRIRMDPQSEEYTTFRTRYGSYKCKKVLTRLRAAGLQVDLKKSEFDVTHTKYLGFIISTSGVEVDPDKVAVIHNWQYPATLKGIQSFLGFCNFYRRFISSYSVIASALVNLTRANVPFSFTKECMNSFDTLREQLTSAPLLQYYDYNLESMLETDTSDSVIATTILPAELNYPVYNKELTAIVKAFGHWRSELIGSRFNVKIFINHKALEYFITSKQLNNRQARVAEFLADFNFLIIYRPGKENPLADALSCKDDNIEVTNKQKKEQRILLLFIQDQFDPRIRILLESPDIVALEHVKPFIKTIDRILHLNKISETLHALCKEALKAFSDEDKKSLYTMIDDLLLYN</sequence>
<accession>W9C7F6</accession>
<evidence type="ECO:0000313" key="10">
    <source>
        <dbReference type="EMBL" id="ESZ92702.1"/>
    </source>
</evidence>
<dbReference type="Gene3D" id="3.10.10.10">
    <property type="entry name" value="HIV Type 1 Reverse Transcriptase, subunit A, domain 1"/>
    <property type="match status" value="1"/>
</dbReference>
<feature type="domain" description="Reverse transcriptase" evidence="8">
    <location>
        <begin position="811"/>
        <end position="881"/>
    </location>
</feature>
<organism evidence="10 11">
    <name type="scientific">Sclerotinia borealis (strain F-4128)</name>
    <dbReference type="NCBI Taxonomy" id="1432307"/>
    <lineage>
        <taxon>Eukaryota</taxon>
        <taxon>Fungi</taxon>
        <taxon>Dikarya</taxon>
        <taxon>Ascomycota</taxon>
        <taxon>Pezizomycotina</taxon>
        <taxon>Leotiomycetes</taxon>
        <taxon>Helotiales</taxon>
        <taxon>Sclerotiniaceae</taxon>
        <taxon>Sclerotinia</taxon>
    </lineage>
</organism>
<dbReference type="GO" id="GO:0016787">
    <property type="term" value="F:hydrolase activity"/>
    <property type="evidence" value="ECO:0007669"/>
    <property type="project" value="UniProtKB-KW"/>
</dbReference>
<dbReference type="InterPro" id="IPR000477">
    <property type="entry name" value="RT_dom"/>
</dbReference>
<dbReference type="PANTHER" id="PTHR37984:SF5">
    <property type="entry name" value="PROTEIN NYNRIN-LIKE"/>
    <property type="match status" value="1"/>
</dbReference>
<dbReference type="AlphaFoldDB" id="W9C7F6"/>
<keyword evidence="5" id="KW-0378">Hydrolase</keyword>
<keyword evidence="2" id="KW-0548">Nucleotidyltransferase</keyword>
<feature type="region of interest" description="Disordered" evidence="7">
    <location>
        <begin position="20"/>
        <end position="84"/>
    </location>
</feature>
<dbReference type="STRING" id="1432307.W9C7F6"/>
<gene>
    <name evidence="10" type="ORF">SBOR_6914</name>
</gene>
<dbReference type="Pfam" id="PF17917">
    <property type="entry name" value="RT_RNaseH"/>
    <property type="match status" value="1"/>
</dbReference>
<evidence type="ECO:0000256" key="1">
    <source>
        <dbReference type="ARBA" id="ARBA00022679"/>
    </source>
</evidence>
<dbReference type="OrthoDB" id="3563554at2759"/>